<evidence type="ECO:0000313" key="8">
    <source>
        <dbReference type="Proteomes" id="UP000298327"/>
    </source>
</evidence>
<evidence type="ECO:0000256" key="1">
    <source>
        <dbReference type="ARBA" id="ARBA00022527"/>
    </source>
</evidence>
<dbReference type="STRING" id="205917.A0A4Y9YH84"/>
<reference evidence="7 8" key="1">
    <citation type="submission" date="2019-02" db="EMBL/GenBank/DDBJ databases">
        <title>Genome sequencing of the rare red list fungi Dentipellis fragilis.</title>
        <authorList>
            <person name="Buettner E."/>
            <person name="Kellner H."/>
        </authorList>
    </citation>
    <scope>NUCLEOTIDE SEQUENCE [LARGE SCALE GENOMIC DNA]</scope>
    <source>
        <strain evidence="7 8">DSM 105465</strain>
    </source>
</reference>
<dbReference type="Gene3D" id="1.10.510.10">
    <property type="entry name" value="Transferase(Phosphotransferase) domain 1"/>
    <property type="match status" value="1"/>
</dbReference>
<evidence type="ECO:0000256" key="2">
    <source>
        <dbReference type="ARBA" id="ARBA00022679"/>
    </source>
</evidence>
<keyword evidence="1" id="KW-0723">Serine/threonine-protein kinase</keyword>
<dbReference type="InterPro" id="IPR051175">
    <property type="entry name" value="CLK_kinases"/>
</dbReference>
<evidence type="ECO:0000313" key="7">
    <source>
        <dbReference type="EMBL" id="TFY61482.1"/>
    </source>
</evidence>
<proteinExistence type="predicted"/>
<dbReference type="Pfam" id="PF00069">
    <property type="entry name" value="Pkinase"/>
    <property type="match status" value="1"/>
</dbReference>
<evidence type="ECO:0000256" key="5">
    <source>
        <dbReference type="ARBA" id="ARBA00022840"/>
    </source>
</evidence>
<dbReference type="InterPro" id="IPR011009">
    <property type="entry name" value="Kinase-like_dom_sf"/>
</dbReference>
<dbReference type="PROSITE" id="PS50011">
    <property type="entry name" value="PROTEIN_KINASE_DOM"/>
    <property type="match status" value="1"/>
</dbReference>
<accession>A0A4Y9YH84</accession>
<dbReference type="InterPro" id="IPR000719">
    <property type="entry name" value="Prot_kinase_dom"/>
</dbReference>
<protein>
    <recommendedName>
        <fullName evidence="6">Protein kinase domain-containing protein</fullName>
    </recommendedName>
</protein>
<evidence type="ECO:0000256" key="4">
    <source>
        <dbReference type="ARBA" id="ARBA00022777"/>
    </source>
</evidence>
<comment type="caution">
    <text evidence="7">The sequence shown here is derived from an EMBL/GenBank/DDBJ whole genome shotgun (WGS) entry which is preliminary data.</text>
</comment>
<dbReference type="Proteomes" id="UP000298327">
    <property type="component" value="Unassembled WGS sequence"/>
</dbReference>
<feature type="domain" description="Protein kinase" evidence="6">
    <location>
        <begin position="125"/>
        <end position="468"/>
    </location>
</feature>
<dbReference type="PANTHER" id="PTHR45646:SF11">
    <property type="entry name" value="SERINE_THREONINE-PROTEIN KINASE DOA"/>
    <property type="match status" value="1"/>
</dbReference>
<sequence length="482" mass="55049">MSSQYTDYTTPVNFEGGSIPNVHPDYDGRNYAIWVSSRRYVGRYICHVESTTGEACVLRFANGYERIHATSEMTLTHSIHSTSSISAPKVRLLSSSASIEEERFSWYTPTRFYPVNLGDVFRERYEVLAKMGYGSCRTVWLCRDLWEKKYVAVKVCISDYPGIQRERAAYAHIRKTISLLGTTPETGAGLVRTSIDEFDLERTGSDSEAGPHRCFVFEPLMLDLVHTRETLGKIFDREEVWKIITVHVLRALDFLHTKVGMVHGDIRAENFFLRASNPDDDSSCQHLEELECSSPAPRKVADDRIIYKTHGQIGPADPRKHGIPVLCDFGEAFFGQEHYQEMIQPHHYRAPEVIFEIPWSYPVDIWNVGLMPNLFAYLAESVALMGPPPASFLRRAPPGIWERVFDKEGRWLKHNSVPIPPINLEQAESALSGTGRDNRTFLRFMRRVLRWVPEERPTARELLQDPWLAGERVSSKTLLPGV</sequence>
<dbReference type="Gene3D" id="3.30.200.20">
    <property type="entry name" value="Phosphorylase Kinase, domain 1"/>
    <property type="match status" value="1"/>
</dbReference>
<dbReference type="SUPFAM" id="SSF56112">
    <property type="entry name" value="Protein kinase-like (PK-like)"/>
    <property type="match status" value="1"/>
</dbReference>
<keyword evidence="2" id="KW-0808">Transferase</keyword>
<dbReference type="OrthoDB" id="5979581at2759"/>
<dbReference type="PANTHER" id="PTHR45646">
    <property type="entry name" value="SERINE/THREONINE-PROTEIN KINASE DOA-RELATED"/>
    <property type="match status" value="1"/>
</dbReference>
<evidence type="ECO:0000259" key="6">
    <source>
        <dbReference type="PROSITE" id="PS50011"/>
    </source>
</evidence>
<dbReference type="GO" id="GO:0005634">
    <property type="term" value="C:nucleus"/>
    <property type="evidence" value="ECO:0007669"/>
    <property type="project" value="TreeGrafter"/>
</dbReference>
<keyword evidence="3" id="KW-0547">Nucleotide-binding</keyword>
<dbReference type="GO" id="GO:0005524">
    <property type="term" value="F:ATP binding"/>
    <property type="evidence" value="ECO:0007669"/>
    <property type="project" value="UniProtKB-KW"/>
</dbReference>
<evidence type="ECO:0000256" key="3">
    <source>
        <dbReference type="ARBA" id="ARBA00022741"/>
    </source>
</evidence>
<dbReference type="GO" id="GO:0043484">
    <property type="term" value="P:regulation of RNA splicing"/>
    <property type="evidence" value="ECO:0007669"/>
    <property type="project" value="TreeGrafter"/>
</dbReference>
<keyword evidence="4" id="KW-0418">Kinase</keyword>
<keyword evidence="5" id="KW-0067">ATP-binding</keyword>
<name>A0A4Y9YH84_9AGAM</name>
<dbReference type="EMBL" id="SEOQ01000508">
    <property type="protein sequence ID" value="TFY61482.1"/>
    <property type="molecule type" value="Genomic_DNA"/>
</dbReference>
<keyword evidence="8" id="KW-1185">Reference proteome</keyword>
<organism evidence="7 8">
    <name type="scientific">Dentipellis fragilis</name>
    <dbReference type="NCBI Taxonomy" id="205917"/>
    <lineage>
        <taxon>Eukaryota</taxon>
        <taxon>Fungi</taxon>
        <taxon>Dikarya</taxon>
        <taxon>Basidiomycota</taxon>
        <taxon>Agaricomycotina</taxon>
        <taxon>Agaricomycetes</taxon>
        <taxon>Russulales</taxon>
        <taxon>Hericiaceae</taxon>
        <taxon>Dentipellis</taxon>
    </lineage>
</organism>
<dbReference type="AlphaFoldDB" id="A0A4Y9YH84"/>
<gene>
    <name evidence="7" type="ORF">EVG20_g7037</name>
</gene>
<dbReference type="PROSITE" id="PS00109">
    <property type="entry name" value="PROTEIN_KINASE_TYR"/>
    <property type="match status" value="1"/>
</dbReference>
<dbReference type="GO" id="GO:0004674">
    <property type="term" value="F:protein serine/threonine kinase activity"/>
    <property type="evidence" value="ECO:0007669"/>
    <property type="project" value="UniProtKB-KW"/>
</dbReference>
<dbReference type="SMART" id="SM00220">
    <property type="entry name" value="S_TKc"/>
    <property type="match status" value="1"/>
</dbReference>
<dbReference type="InterPro" id="IPR008266">
    <property type="entry name" value="Tyr_kinase_AS"/>
</dbReference>